<protein>
    <recommendedName>
        <fullName evidence="4">Defensin-like protein</fullName>
    </recommendedName>
</protein>
<name>A0A8S9ZZL9_9BILA</name>
<dbReference type="OrthoDB" id="5898152at2759"/>
<gene>
    <name evidence="2" type="ORF">Mgra_00001802</name>
</gene>
<sequence>MFKIFFLFFNLFFLIFSELINEEHTKLCLEQSNNCGIFTNCCNTKCGPNNNQSHKCFSFMGEIQKDQTFCYCYQINNQQQFNNNNNNTFKSKSSFPSSFIQLNKIIIMII</sequence>
<proteinExistence type="predicted"/>
<reference evidence="2" key="1">
    <citation type="journal article" date="2020" name="Ecol. Evol.">
        <title>Genome structure and content of the rice root-knot nematode (Meloidogyne graminicola).</title>
        <authorList>
            <person name="Phan N.T."/>
            <person name="Danchin E.G.J."/>
            <person name="Klopp C."/>
            <person name="Perfus-Barbeoch L."/>
            <person name="Kozlowski D.K."/>
            <person name="Koutsovoulos G.D."/>
            <person name="Lopez-Roques C."/>
            <person name="Bouchez O."/>
            <person name="Zahm M."/>
            <person name="Besnard G."/>
            <person name="Bellafiore S."/>
        </authorList>
    </citation>
    <scope>NUCLEOTIDE SEQUENCE</scope>
    <source>
        <strain evidence="2">VN-18</strain>
    </source>
</reference>
<feature type="chain" id="PRO_5035766145" description="Defensin-like protein" evidence="1">
    <location>
        <begin position="18"/>
        <end position="110"/>
    </location>
</feature>
<evidence type="ECO:0000256" key="1">
    <source>
        <dbReference type="SAM" id="SignalP"/>
    </source>
</evidence>
<accession>A0A8S9ZZL9</accession>
<feature type="signal peptide" evidence="1">
    <location>
        <begin position="1"/>
        <end position="17"/>
    </location>
</feature>
<evidence type="ECO:0000313" key="2">
    <source>
        <dbReference type="EMBL" id="KAF7638720.1"/>
    </source>
</evidence>
<organism evidence="2 3">
    <name type="scientific">Meloidogyne graminicola</name>
    <dbReference type="NCBI Taxonomy" id="189291"/>
    <lineage>
        <taxon>Eukaryota</taxon>
        <taxon>Metazoa</taxon>
        <taxon>Ecdysozoa</taxon>
        <taxon>Nematoda</taxon>
        <taxon>Chromadorea</taxon>
        <taxon>Rhabditida</taxon>
        <taxon>Tylenchina</taxon>
        <taxon>Tylenchomorpha</taxon>
        <taxon>Tylenchoidea</taxon>
        <taxon>Meloidogynidae</taxon>
        <taxon>Meloidogyninae</taxon>
        <taxon>Meloidogyne</taxon>
    </lineage>
</organism>
<dbReference type="AlphaFoldDB" id="A0A8S9ZZL9"/>
<dbReference type="EMBL" id="JABEBT010000010">
    <property type="protein sequence ID" value="KAF7638720.1"/>
    <property type="molecule type" value="Genomic_DNA"/>
</dbReference>
<keyword evidence="1" id="KW-0732">Signal</keyword>
<evidence type="ECO:0008006" key="4">
    <source>
        <dbReference type="Google" id="ProtNLM"/>
    </source>
</evidence>
<comment type="caution">
    <text evidence="2">The sequence shown here is derived from an EMBL/GenBank/DDBJ whole genome shotgun (WGS) entry which is preliminary data.</text>
</comment>
<evidence type="ECO:0000313" key="3">
    <source>
        <dbReference type="Proteomes" id="UP000605970"/>
    </source>
</evidence>
<keyword evidence="3" id="KW-1185">Reference proteome</keyword>
<dbReference type="Proteomes" id="UP000605970">
    <property type="component" value="Unassembled WGS sequence"/>
</dbReference>